<evidence type="ECO:0000313" key="5">
    <source>
        <dbReference type="Proteomes" id="UP001632038"/>
    </source>
</evidence>
<gene>
    <name evidence="4" type="ORF">CASFOL_001208</name>
</gene>
<evidence type="ECO:0000313" key="4">
    <source>
        <dbReference type="EMBL" id="KAL3655422.1"/>
    </source>
</evidence>
<keyword evidence="1" id="KW-0677">Repeat</keyword>
<dbReference type="PANTHER" id="PTHR47926">
    <property type="entry name" value="PENTATRICOPEPTIDE REPEAT-CONTAINING PROTEIN"/>
    <property type="match status" value="1"/>
</dbReference>
<evidence type="ECO:0000256" key="3">
    <source>
        <dbReference type="PROSITE-ProRule" id="PRU00708"/>
    </source>
</evidence>
<proteinExistence type="inferred from homology"/>
<feature type="repeat" description="PPR" evidence="3">
    <location>
        <begin position="66"/>
        <end position="100"/>
    </location>
</feature>
<feature type="repeat" description="PPR" evidence="3">
    <location>
        <begin position="262"/>
        <end position="296"/>
    </location>
</feature>
<dbReference type="PANTHER" id="PTHR47926:SF468">
    <property type="entry name" value="PENTATRICOPEPTIDE REPEAT-CONTAINING PROTEIN"/>
    <property type="match status" value="1"/>
</dbReference>
<dbReference type="FunFam" id="1.25.40.10:FF:000280">
    <property type="entry name" value="Pentatricopeptide repeat-containing protein"/>
    <property type="match status" value="1"/>
</dbReference>
<dbReference type="InterPro" id="IPR011990">
    <property type="entry name" value="TPR-like_helical_dom_sf"/>
</dbReference>
<comment type="caution">
    <text evidence="4">The sequence shown here is derived from an EMBL/GenBank/DDBJ whole genome shotgun (WGS) entry which is preliminary data.</text>
</comment>
<feature type="repeat" description="PPR" evidence="3">
    <location>
        <begin position="230"/>
        <end position="260"/>
    </location>
</feature>
<dbReference type="AlphaFoldDB" id="A0ABD3EMH8"/>
<evidence type="ECO:0000256" key="1">
    <source>
        <dbReference type="ARBA" id="ARBA00022737"/>
    </source>
</evidence>
<keyword evidence="5" id="KW-1185">Reference proteome</keyword>
<dbReference type="InterPro" id="IPR046848">
    <property type="entry name" value="E_motif"/>
</dbReference>
<dbReference type="InterPro" id="IPR046960">
    <property type="entry name" value="PPR_At4g14850-like_plant"/>
</dbReference>
<reference evidence="5" key="1">
    <citation type="journal article" date="2024" name="IScience">
        <title>Strigolactones Initiate the Formation of Haustorium-like Structures in Castilleja.</title>
        <authorList>
            <person name="Buerger M."/>
            <person name="Peterson D."/>
            <person name="Chory J."/>
        </authorList>
    </citation>
    <scope>NUCLEOTIDE SEQUENCE [LARGE SCALE GENOMIC DNA]</scope>
</reference>
<dbReference type="FunFam" id="1.25.40.10:FF:000031">
    <property type="entry name" value="Pentatricopeptide repeat-containing protein mitochondrial"/>
    <property type="match status" value="1"/>
</dbReference>
<evidence type="ECO:0000256" key="2">
    <source>
        <dbReference type="ARBA" id="ARBA00061659"/>
    </source>
</evidence>
<dbReference type="Gene3D" id="1.25.40.10">
    <property type="entry name" value="Tetratricopeptide repeat domain"/>
    <property type="match status" value="5"/>
</dbReference>
<dbReference type="Pfam" id="PF20431">
    <property type="entry name" value="E_motif"/>
    <property type="match status" value="1"/>
</dbReference>
<dbReference type="Proteomes" id="UP001632038">
    <property type="component" value="Unassembled WGS sequence"/>
</dbReference>
<accession>A0ABD3EMH8</accession>
<dbReference type="Pfam" id="PF12854">
    <property type="entry name" value="PPR_1"/>
    <property type="match status" value="1"/>
</dbReference>
<organism evidence="4 5">
    <name type="scientific">Castilleja foliolosa</name>
    <dbReference type="NCBI Taxonomy" id="1961234"/>
    <lineage>
        <taxon>Eukaryota</taxon>
        <taxon>Viridiplantae</taxon>
        <taxon>Streptophyta</taxon>
        <taxon>Embryophyta</taxon>
        <taxon>Tracheophyta</taxon>
        <taxon>Spermatophyta</taxon>
        <taxon>Magnoliopsida</taxon>
        <taxon>eudicotyledons</taxon>
        <taxon>Gunneridae</taxon>
        <taxon>Pentapetalae</taxon>
        <taxon>asterids</taxon>
        <taxon>lamiids</taxon>
        <taxon>Lamiales</taxon>
        <taxon>Orobanchaceae</taxon>
        <taxon>Pedicularideae</taxon>
        <taxon>Castillejinae</taxon>
        <taxon>Castilleja</taxon>
    </lineage>
</organism>
<dbReference type="PROSITE" id="PS51375">
    <property type="entry name" value="PPR"/>
    <property type="match status" value="6"/>
</dbReference>
<sequence>MPPRLPNLCCSQQWQFQANRLLSSLKSSLSQVPPETRSANKKITELIRAGQLEDARTFFDQLSSRNTVTWNSMLSGYVKRREIAKARLLFDEMPEKDVVSWNLIVSGYVSCRGMRFLEEGRYLFDKMPERDFISWNTMISGYAKNRKMDDALRLFDSMPEKNVVTWNGMITGFLNNGDVKSACELFQRMPSRDEASLSALVSGLIQNGELAEAEKVLLEYVKTGDTKTDSVHAFNTLIAGYGQKGRVTDARRIFDQMRFGRNVVSWNSMIMSYVKGGDITSAKELFNQMEKRDTVTWNTMISGYVHAFDIETALKLFLEMPNPDALSWNSIISGFAQAGKMELALDYFQRMPNKNRVSWNTVISGYEKNAGFEQAIKLFVRMQAESEKPDRHTLSSLLSICAVTADRNLGMQIHQILTKIVIPDIPLNNSLITMYARCGAISEAENVFFNEMGFRKDVISWNAMIGGYASHGLANEAIMLFEKMKHSKVMPTYITFVSVLSACAHGGLVEEGKSYFESMTRDFRIEPRVEHFASLVDVVGRCGQVEEAMDIIVKMPVEPDKAVWGALLGACRMHDNAELARVAAEALMRLEPESSGPYVLLYNMYVDAERWDDADRVRMLMDKNNIKKERGYSRVGSSCSFDPYVHRHI</sequence>
<protein>
    <submittedName>
        <fullName evidence="4">Uncharacterized protein</fullName>
    </submittedName>
</protein>
<comment type="similarity">
    <text evidence="2">Belongs to the PPR family. PCMP-E subfamily.</text>
</comment>
<dbReference type="Pfam" id="PF13041">
    <property type="entry name" value="PPR_2"/>
    <property type="match status" value="3"/>
</dbReference>
<dbReference type="NCBIfam" id="TIGR00756">
    <property type="entry name" value="PPR"/>
    <property type="match status" value="10"/>
</dbReference>
<dbReference type="InterPro" id="IPR002885">
    <property type="entry name" value="PPR_rpt"/>
</dbReference>
<feature type="repeat" description="PPR" evidence="3">
    <location>
        <begin position="324"/>
        <end position="358"/>
    </location>
</feature>
<dbReference type="SUPFAM" id="SSF81901">
    <property type="entry name" value="HCP-like"/>
    <property type="match status" value="1"/>
</dbReference>
<dbReference type="Pfam" id="PF01535">
    <property type="entry name" value="PPR"/>
    <property type="match status" value="8"/>
</dbReference>
<feature type="repeat" description="PPR" evidence="3">
    <location>
        <begin position="131"/>
        <end position="165"/>
    </location>
</feature>
<dbReference type="EMBL" id="JAVIJP010000002">
    <property type="protein sequence ID" value="KAL3655422.1"/>
    <property type="molecule type" value="Genomic_DNA"/>
</dbReference>
<name>A0ABD3EMH8_9LAMI</name>
<feature type="repeat" description="PPR" evidence="3">
    <location>
        <begin position="457"/>
        <end position="491"/>
    </location>
</feature>